<dbReference type="InterPro" id="IPR016195">
    <property type="entry name" value="Pol/histidinol_Pase-like"/>
</dbReference>
<accession>A0A926DRH6</accession>
<evidence type="ECO:0000313" key="3">
    <source>
        <dbReference type="Proteomes" id="UP000657006"/>
    </source>
</evidence>
<dbReference type="Pfam" id="PF02811">
    <property type="entry name" value="PHP"/>
    <property type="match status" value="1"/>
</dbReference>
<keyword evidence="3" id="KW-1185">Reference proteome</keyword>
<dbReference type="PANTHER" id="PTHR42924:SF3">
    <property type="entry name" value="POLYMERASE_HISTIDINOL PHOSPHATASE N-TERMINAL DOMAIN-CONTAINING PROTEIN"/>
    <property type="match status" value="1"/>
</dbReference>
<gene>
    <name evidence="2" type="ORF">H8730_02685</name>
</gene>
<dbReference type="InterPro" id="IPR003141">
    <property type="entry name" value="Pol/His_phosphatase_N"/>
</dbReference>
<evidence type="ECO:0000259" key="1">
    <source>
        <dbReference type="SMART" id="SM00481"/>
    </source>
</evidence>
<dbReference type="GO" id="GO:0004534">
    <property type="term" value="F:5'-3' RNA exonuclease activity"/>
    <property type="evidence" value="ECO:0007669"/>
    <property type="project" value="TreeGrafter"/>
</dbReference>
<dbReference type="AlphaFoldDB" id="A0A926DRH6"/>
<name>A0A926DRH6_9FIRM</name>
<dbReference type="InterPro" id="IPR004013">
    <property type="entry name" value="PHP_dom"/>
</dbReference>
<protein>
    <submittedName>
        <fullName evidence="2">PHP domain-containing protein</fullName>
    </submittedName>
</protein>
<feature type="domain" description="Polymerase/histidinol phosphatase N-terminal" evidence="1">
    <location>
        <begin position="5"/>
        <end position="73"/>
    </location>
</feature>
<reference evidence="2" key="1">
    <citation type="submission" date="2020-08" db="EMBL/GenBank/DDBJ databases">
        <title>Genome public.</title>
        <authorList>
            <person name="Liu C."/>
            <person name="Sun Q."/>
        </authorList>
    </citation>
    <scope>NUCLEOTIDE SEQUENCE</scope>
    <source>
        <strain evidence="2">NSJ-32</strain>
    </source>
</reference>
<evidence type="ECO:0000313" key="2">
    <source>
        <dbReference type="EMBL" id="MBC8542454.1"/>
    </source>
</evidence>
<dbReference type="InterPro" id="IPR052018">
    <property type="entry name" value="PHP_domain"/>
</dbReference>
<dbReference type="Proteomes" id="UP000657006">
    <property type="component" value="Unassembled WGS sequence"/>
</dbReference>
<sequence>MRIYGDLHIHTALSSCAQEDMTPNNIINMALLAELDVIAVTDHNSCGNAEAVMKAAEGTELVVVPGLEVQTREEVHVVALFEQMDQALILQGEVYAHLPGRQAPPKILQRQHFLSEDDEVMGYCDKLLGFASSLTIEEVFRLTRQLGGAMIPAHIDRKSNSILSNLGFIPEDLDLATLEISMYAPRSEYEAQYPRHRILQNSDAHELGHIGIVSNVLDLKVKTAAEVIHLLNTRAAT</sequence>
<proteinExistence type="predicted"/>
<dbReference type="RefSeq" id="WP_177716661.1">
    <property type="nucleotide sequence ID" value="NZ_JACRSQ010000002.1"/>
</dbReference>
<dbReference type="GO" id="GO:0035312">
    <property type="term" value="F:5'-3' DNA exonuclease activity"/>
    <property type="evidence" value="ECO:0007669"/>
    <property type="project" value="TreeGrafter"/>
</dbReference>
<dbReference type="PANTHER" id="PTHR42924">
    <property type="entry name" value="EXONUCLEASE"/>
    <property type="match status" value="1"/>
</dbReference>
<comment type="caution">
    <text evidence="2">The sequence shown here is derived from an EMBL/GenBank/DDBJ whole genome shotgun (WGS) entry which is preliminary data.</text>
</comment>
<dbReference type="Gene3D" id="3.20.20.140">
    <property type="entry name" value="Metal-dependent hydrolases"/>
    <property type="match status" value="1"/>
</dbReference>
<dbReference type="SMART" id="SM00481">
    <property type="entry name" value="POLIIIAc"/>
    <property type="match status" value="1"/>
</dbReference>
<dbReference type="EMBL" id="JACRSQ010000002">
    <property type="protein sequence ID" value="MBC8542454.1"/>
    <property type="molecule type" value="Genomic_DNA"/>
</dbReference>
<dbReference type="CDD" id="cd07432">
    <property type="entry name" value="PHP_HisPPase"/>
    <property type="match status" value="1"/>
</dbReference>
<organism evidence="2 3">
    <name type="scientific">Bianquea renquensis</name>
    <dbReference type="NCBI Taxonomy" id="2763661"/>
    <lineage>
        <taxon>Bacteria</taxon>
        <taxon>Bacillati</taxon>
        <taxon>Bacillota</taxon>
        <taxon>Clostridia</taxon>
        <taxon>Eubacteriales</taxon>
        <taxon>Bianqueaceae</taxon>
        <taxon>Bianquea</taxon>
    </lineage>
</organism>
<dbReference type="SUPFAM" id="SSF89550">
    <property type="entry name" value="PHP domain-like"/>
    <property type="match status" value="1"/>
</dbReference>